<accession>A0A9P6DHK7</accession>
<dbReference type="Proteomes" id="UP000886523">
    <property type="component" value="Unassembled WGS sequence"/>
</dbReference>
<organism evidence="1 2">
    <name type="scientific">Hydnum rufescens UP504</name>
    <dbReference type="NCBI Taxonomy" id="1448309"/>
    <lineage>
        <taxon>Eukaryota</taxon>
        <taxon>Fungi</taxon>
        <taxon>Dikarya</taxon>
        <taxon>Basidiomycota</taxon>
        <taxon>Agaricomycotina</taxon>
        <taxon>Agaricomycetes</taxon>
        <taxon>Cantharellales</taxon>
        <taxon>Hydnaceae</taxon>
        <taxon>Hydnum</taxon>
    </lineage>
</organism>
<protein>
    <submittedName>
        <fullName evidence="1">Uncharacterized protein</fullName>
    </submittedName>
</protein>
<comment type="caution">
    <text evidence="1">The sequence shown here is derived from an EMBL/GenBank/DDBJ whole genome shotgun (WGS) entry which is preliminary data.</text>
</comment>
<dbReference type="EMBL" id="MU129279">
    <property type="protein sequence ID" value="KAF9503977.1"/>
    <property type="molecule type" value="Genomic_DNA"/>
</dbReference>
<name>A0A9P6DHK7_9AGAM</name>
<sequence>MAREGYHRARIFVAGILLPPRNTSPMAWKAARGDDWFPWSKVGVCMSDLLYILSGFSCRSTSMFSENPPDSWGRRPYVCKLTELDNMSALLAADRLPQMPVGGELDSGVAGSVSSAAGYRAWGVGGPGYTLWEGNPVFGTCGIKVWGGTGCVPLRLVIISSI</sequence>
<gene>
    <name evidence="1" type="ORF">BS47DRAFT_732999</name>
</gene>
<dbReference type="AlphaFoldDB" id="A0A9P6DHK7"/>
<proteinExistence type="predicted"/>
<evidence type="ECO:0000313" key="1">
    <source>
        <dbReference type="EMBL" id="KAF9503977.1"/>
    </source>
</evidence>
<evidence type="ECO:0000313" key="2">
    <source>
        <dbReference type="Proteomes" id="UP000886523"/>
    </source>
</evidence>
<reference evidence="1" key="1">
    <citation type="journal article" date="2020" name="Nat. Commun.">
        <title>Large-scale genome sequencing of mycorrhizal fungi provides insights into the early evolution of symbiotic traits.</title>
        <authorList>
            <person name="Miyauchi S."/>
            <person name="Kiss E."/>
            <person name="Kuo A."/>
            <person name="Drula E."/>
            <person name="Kohler A."/>
            <person name="Sanchez-Garcia M."/>
            <person name="Morin E."/>
            <person name="Andreopoulos B."/>
            <person name="Barry K.W."/>
            <person name="Bonito G."/>
            <person name="Buee M."/>
            <person name="Carver A."/>
            <person name="Chen C."/>
            <person name="Cichocki N."/>
            <person name="Clum A."/>
            <person name="Culley D."/>
            <person name="Crous P.W."/>
            <person name="Fauchery L."/>
            <person name="Girlanda M."/>
            <person name="Hayes R.D."/>
            <person name="Keri Z."/>
            <person name="LaButti K."/>
            <person name="Lipzen A."/>
            <person name="Lombard V."/>
            <person name="Magnuson J."/>
            <person name="Maillard F."/>
            <person name="Murat C."/>
            <person name="Nolan M."/>
            <person name="Ohm R.A."/>
            <person name="Pangilinan J."/>
            <person name="Pereira M.F."/>
            <person name="Perotto S."/>
            <person name="Peter M."/>
            <person name="Pfister S."/>
            <person name="Riley R."/>
            <person name="Sitrit Y."/>
            <person name="Stielow J.B."/>
            <person name="Szollosi G."/>
            <person name="Zifcakova L."/>
            <person name="Stursova M."/>
            <person name="Spatafora J.W."/>
            <person name="Tedersoo L."/>
            <person name="Vaario L.M."/>
            <person name="Yamada A."/>
            <person name="Yan M."/>
            <person name="Wang P."/>
            <person name="Xu J."/>
            <person name="Bruns T."/>
            <person name="Baldrian P."/>
            <person name="Vilgalys R."/>
            <person name="Dunand C."/>
            <person name="Henrissat B."/>
            <person name="Grigoriev I.V."/>
            <person name="Hibbett D."/>
            <person name="Nagy L.G."/>
            <person name="Martin F.M."/>
        </authorList>
    </citation>
    <scope>NUCLEOTIDE SEQUENCE</scope>
    <source>
        <strain evidence="1">UP504</strain>
    </source>
</reference>
<keyword evidence="2" id="KW-1185">Reference proteome</keyword>